<dbReference type="SUPFAM" id="SSF56436">
    <property type="entry name" value="C-type lectin-like"/>
    <property type="match status" value="1"/>
</dbReference>
<gene>
    <name evidence="3" type="ORF">L3Y34_009005</name>
</gene>
<dbReference type="PANTHER" id="PTHR22803">
    <property type="entry name" value="MANNOSE, PHOSPHOLIPASE, LECTIN RECEPTOR RELATED"/>
    <property type="match status" value="1"/>
</dbReference>
<dbReference type="PROSITE" id="PS00615">
    <property type="entry name" value="C_TYPE_LECTIN_1"/>
    <property type="match status" value="1"/>
</dbReference>
<name>A0AAE9A492_CAEBR</name>
<organism evidence="3 4">
    <name type="scientific">Caenorhabditis briggsae</name>
    <dbReference type="NCBI Taxonomy" id="6238"/>
    <lineage>
        <taxon>Eukaryota</taxon>
        <taxon>Metazoa</taxon>
        <taxon>Ecdysozoa</taxon>
        <taxon>Nematoda</taxon>
        <taxon>Chromadorea</taxon>
        <taxon>Rhabditida</taxon>
        <taxon>Rhabditina</taxon>
        <taxon>Rhabditomorpha</taxon>
        <taxon>Rhabditoidea</taxon>
        <taxon>Rhabditidae</taxon>
        <taxon>Peloderinae</taxon>
        <taxon>Caenorhabditis</taxon>
    </lineage>
</organism>
<keyword evidence="1" id="KW-1015">Disulfide bond</keyword>
<evidence type="ECO:0000313" key="4">
    <source>
        <dbReference type="Proteomes" id="UP000827892"/>
    </source>
</evidence>
<dbReference type="CDD" id="cd00037">
    <property type="entry name" value="CLECT"/>
    <property type="match status" value="1"/>
</dbReference>
<dbReference type="AlphaFoldDB" id="A0AAE9A492"/>
<dbReference type="InterPro" id="IPR001304">
    <property type="entry name" value="C-type_lectin-like"/>
</dbReference>
<dbReference type="InterPro" id="IPR016186">
    <property type="entry name" value="C-type_lectin-like/link_sf"/>
</dbReference>
<proteinExistence type="predicted"/>
<sequence>MVYPNPLILIDAEQSISDDHSNTMKFVLLLLIPTLSSAQLDLSAIKKQATTPSGPTVSTAVATTTTVGPCNVGCQHSWIPYNGNCYKKMLDVLTQSTAEEECVSLGAHLASFETPEEATAIKNLVLFAPLFSDDLQTFWSSSQESWIGLSKTSNGAWKWSDSTEVDFTNLPDGTSVSEASCVSMNISGVWQSNKCSSTVSSFICKRTADSTA</sequence>
<dbReference type="SMART" id="SM00034">
    <property type="entry name" value="CLECT"/>
    <property type="match status" value="1"/>
</dbReference>
<dbReference type="EMBL" id="CP090895">
    <property type="protein sequence ID" value="ULT91094.1"/>
    <property type="molecule type" value="Genomic_DNA"/>
</dbReference>
<dbReference type="Proteomes" id="UP000827892">
    <property type="component" value="Chromosome V"/>
</dbReference>
<dbReference type="Pfam" id="PF00059">
    <property type="entry name" value="Lectin_C"/>
    <property type="match status" value="1"/>
</dbReference>
<reference evidence="3 4" key="1">
    <citation type="submission" date="2022-02" db="EMBL/GenBank/DDBJ databases">
        <title>Chromosome-level reference genomes for two strains of Caenorhabditis briggsae: an improved platform for comparative genomics.</title>
        <authorList>
            <person name="Stevens L."/>
            <person name="Andersen E.C."/>
        </authorList>
    </citation>
    <scope>NUCLEOTIDE SEQUENCE [LARGE SCALE GENOMIC DNA]</scope>
    <source>
        <strain evidence="3">QX1410_ONT</strain>
        <tissue evidence="3">Whole-organism</tissue>
    </source>
</reference>
<dbReference type="Gene3D" id="3.10.100.10">
    <property type="entry name" value="Mannose-Binding Protein A, subunit A"/>
    <property type="match status" value="1"/>
</dbReference>
<evidence type="ECO:0000313" key="3">
    <source>
        <dbReference type="EMBL" id="ULT91094.1"/>
    </source>
</evidence>
<feature type="domain" description="C-type lectin" evidence="2">
    <location>
        <begin position="81"/>
        <end position="196"/>
    </location>
</feature>
<dbReference type="InterPro" id="IPR016187">
    <property type="entry name" value="CTDL_fold"/>
</dbReference>
<accession>A0AAE9A492</accession>
<evidence type="ECO:0000259" key="2">
    <source>
        <dbReference type="PROSITE" id="PS50041"/>
    </source>
</evidence>
<dbReference type="InterPro" id="IPR018378">
    <property type="entry name" value="C-type_lectin_CS"/>
</dbReference>
<dbReference type="InterPro" id="IPR050111">
    <property type="entry name" value="C-type_lectin/snaclec_domain"/>
</dbReference>
<evidence type="ECO:0000256" key="1">
    <source>
        <dbReference type="ARBA" id="ARBA00023157"/>
    </source>
</evidence>
<dbReference type="PROSITE" id="PS50041">
    <property type="entry name" value="C_TYPE_LECTIN_2"/>
    <property type="match status" value="1"/>
</dbReference>
<protein>
    <recommendedName>
        <fullName evidence="2">C-type lectin domain-containing protein</fullName>
    </recommendedName>
</protein>